<dbReference type="AlphaFoldDB" id="B1YMN1"/>
<reference evidence="2 3" key="2">
    <citation type="journal article" date="2008" name="BMC Genomics">
        <title>Architecture of thermal adaptation in an Exiguobacterium sibiricum strain isolated from 3 million year old permafrost: a genome and transcriptome approach.</title>
        <authorList>
            <person name="Rodrigues D.F."/>
            <person name="Ivanova N."/>
            <person name="He Z."/>
            <person name="Huebner M."/>
            <person name="Zhou J."/>
            <person name="Tiedje J.M."/>
        </authorList>
    </citation>
    <scope>NUCLEOTIDE SEQUENCE [LARGE SCALE GENOMIC DNA]</scope>
    <source>
        <strain evidence="3">DSM 17290 / CIP 109462 / JCM 13490 / 255-15</strain>
    </source>
</reference>
<protein>
    <submittedName>
        <fullName evidence="2">Uncharacterized protein</fullName>
    </submittedName>
</protein>
<dbReference type="EMBL" id="CP001022">
    <property type="protein sequence ID" value="ACB62091.1"/>
    <property type="molecule type" value="Genomic_DNA"/>
</dbReference>
<dbReference type="STRING" id="262543.Exig_2643"/>
<dbReference type="OrthoDB" id="2353238at2"/>
<dbReference type="Proteomes" id="UP000001681">
    <property type="component" value="Chromosome"/>
</dbReference>
<evidence type="ECO:0000313" key="2">
    <source>
        <dbReference type="EMBL" id="ACB62091.1"/>
    </source>
</evidence>
<feature type="chain" id="PRO_5002773830" evidence="1">
    <location>
        <begin position="27"/>
        <end position="233"/>
    </location>
</feature>
<dbReference type="HOGENOM" id="CLU_102117_0_0_9"/>
<dbReference type="RefSeq" id="WP_012371507.1">
    <property type="nucleotide sequence ID" value="NC_010556.1"/>
</dbReference>
<reference evidence="3" key="3">
    <citation type="submission" date="2008-04" db="EMBL/GenBank/DDBJ databases">
        <title>Complete sequence of chromosome of Exiguobacterium sibiricum 255-15.</title>
        <authorList>
            <consortium name="US DOE Joint Genome Institute"/>
            <person name="Copeland A."/>
            <person name="Lucas S."/>
            <person name="Lapidus A."/>
            <person name="Glavina del Rio T."/>
            <person name="Dalin E."/>
            <person name="Tice H."/>
            <person name="Bruce D."/>
            <person name="Goodwin L."/>
            <person name="Pitluck S."/>
            <person name="Kiss H."/>
            <person name="Chertkov O."/>
            <person name="Monk C."/>
            <person name="Brettin T."/>
            <person name="Detter J.C."/>
            <person name="Han C."/>
            <person name="Kuske C.R."/>
            <person name="Schmutz J."/>
            <person name="Larimer F."/>
            <person name="Land M."/>
            <person name="Hauser L."/>
            <person name="Kyrpides N."/>
            <person name="Mikhailova N."/>
            <person name="Vishnivetskaya T."/>
            <person name="Rodrigues D.F."/>
            <person name="Gilichinsky D."/>
            <person name="Tiedje J."/>
            <person name="Richardson P."/>
        </authorList>
    </citation>
    <scope>NUCLEOTIDE SEQUENCE [LARGE SCALE GENOMIC DNA]</scope>
    <source>
        <strain evidence="3">DSM 17290 / CIP 109462 / JCM 13490 / 255-15</strain>
    </source>
</reference>
<proteinExistence type="predicted"/>
<gene>
    <name evidence="2" type="ordered locus">Exig_2643</name>
</gene>
<keyword evidence="3" id="KW-1185">Reference proteome</keyword>
<reference evidence="2 3" key="1">
    <citation type="journal article" date="2006" name="Extremophiles">
        <title>Characterization of Exiguobacterium isolates from the Siberian permafrost. Description of Exiguobacterium sibiricum sp. nov.</title>
        <authorList>
            <person name="Rodrigues D.F."/>
            <person name="Goris J."/>
            <person name="Vishnivetskaya T."/>
            <person name="Gilichinsky D."/>
            <person name="Thomashow M.F."/>
            <person name="Tiedje J.M."/>
        </authorList>
    </citation>
    <scope>NUCLEOTIDE SEQUENCE [LARGE SCALE GENOMIC DNA]</scope>
    <source>
        <strain evidence="3">DSM 17290 / CIP 109462 / JCM 13490 / 255-15</strain>
    </source>
</reference>
<evidence type="ECO:0000256" key="1">
    <source>
        <dbReference type="SAM" id="SignalP"/>
    </source>
</evidence>
<sequence length="233" mass="27040">MKCLKQLGLVLVIGVLCLSGTLDGQAASKEEQHVLKEYRSFKFGLTVTQVAKIMYGASYKQHLKQKNGATVLKQKANWAQNEKGYRSRGYSFYDKSKTLPRLMTLEFHTRKNQTTYFLVQKTLQFAADTNSGLRESTRTLKHVTYIRGDETEAELDELLSGKGLGQVGLRWSLDYKSVQTKQERKEYKYRGQMKIYTFKSSNPKKQIEVMMKFDYQKKQYVINNYSIHTIKPK</sequence>
<name>B1YMN1_EXIS2</name>
<evidence type="ECO:0000313" key="3">
    <source>
        <dbReference type="Proteomes" id="UP000001681"/>
    </source>
</evidence>
<feature type="signal peptide" evidence="1">
    <location>
        <begin position="1"/>
        <end position="26"/>
    </location>
</feature>
<accession>B1YMN1</accession>
<organism evidence="2 3">
    <name type="scientific">Exiguobacterium sibiricum (strain DSM 17290 / CCUG 55495 / CIP 109462 / JCM 13490 / 255-15)</name>
    <dbReference type="NCBI Taxonomy" id="262543"/>
    <lineage>
        <taxon>Bacteria</taxon>
        <taxon>Bacillati</taxon>
        <taxon>Bacillota</taxon>
        <taxon>Bacilli</taxon>
        <taxon>Bacillales</taxon>
        <taxon>Bacillales Family XII. Incertae Sedis</taxon>
        <taxon>Exiguobacterium</taxon>
    </lineage>
</organism>
<keyword evidence="1" id="KW-0732">Signal</keyword>
<dbReference type="KEGG" id="esi:Exig_2643"/>